<dbReference type="Pfam" id="PF00650">
    <property type="entry name" value="CRAL_TRIO"/>
    <property type="match status" value="1"/>
</dbReference>
<feature type="domain" description="CRAL-TRIO" evidence="2">
    <location>
        <begin position="156"/>
        <end position="321"/>
    </location>
</feature>
<reference evidence="3" key="1">
    <citation type="submission" date="2021-01" db="EMBL/GenBank/DDBJ databases">
        <authorList>
            <person name="Corre E."/>
            <person name="Pelletier E."/>
            <person name="Niang G."/>
            <person name="Scheremetjew M."/>
            <person name="Finn R."/>
            <person name="Kale V."/>
            <person name="Holt S."/>
            <person name="Cochrane G."/>
            <person name="Meng A."/>
            <person name="Brown T."/>
            <person name="Cohen L."/>
        </authorList>
    </citation>
    <scope>NUCLEOTIDE SEQUENCE</scope>
    <source>
        <strain evidence="3">Isolate 1302-5</strain>
    </source>
</reference>
<dbReference type="PROSITE" id="PS50191">
    <property type="entry name" value="CRAL_TRIO"/>
    <property type="match status" value="1"/>
</dbReference>
<dbReference type="GO" id="GO:1902936">
    <property type="term" value="F:phosphatidylinositol bisphosphate binding"/>
    <property type="evidence" value="ECO:0007669"/>
    <property type="project" value="TreeGrafter"/>
</dbReference>
<evidence type="ECO:0000313" key="3">
    <source>
        <dbReference type="EMBL" id="CAE2269353.1"/>
    </source>
</evidence>
<dbReference type="GO" id="GO:0016020">
    <property type="term" value="C:membrane"/>
    <property type="evidence" value="ECO:0007669"/>
    <property type="project" value="TreeGrafter"/>
</dbReference>
<feature type="region of interest" description="Disordered" evidence="1">
    <location>
        <begin position="1"/>
        <end position="30"/>
    </location>
</feature>
<dbReference type="InterPro" id="IPR001251">
    <property type="entry name" value="CRAL-TRIO_dom"/>
</dbReference>
<feature type="compositionally biased region" description="Polar residues" evidence="1">
    <location>
        <begin position="1"/>
        <end position="13"/>
    </location>
</feature>
<dbReference type="AlphaFoldDB" id="A0A7S4JNL9"/>
<evidence type="ECO:0000256" key="1">
    <source>
        <dbReference type="SAM" id="MobiDB-lite"/>
    </source>
</evidence>
<accession>A0A7S4JNL9</accession>
<dbReference type="PANTHER" id="PTHR10174">
    <property type="entry name" value="ALPHA-TOCOPHEROL TRANSFER PROTEIN-RELATED"/>
    <property type="match status" value="1"/>
</dbReference>
<dbReference type="InterPro" id="IPR036865">
    <property type="entry name" value="CRAL-TRIO_dom_sf"/>
</dbReference>
<dbReference type="SMART" id="SM00516">
    <property type="entry name" value="SEC14"/>
    <property type="match status" value="1"/>
</dbReference>
<protein>
    <recommendedName>
        <fullName evidence="2">CRAL-TRIO domain-containing protein</fullName>
    </recommendedName>
</protein>
<evidence type="ECO:0000259" key="2">
    <source>
        <dbReference type="PROSITE" id="PS50191"/>
    </source>
</evidence>
<dbReference type="Gene3D" id="3.40.525.10">
    <property type="entry name" value="CRAL-TRIO lipid binding domain"/>
    <property type="match status" value="1"/>
</dbReference>
<dbReference type="CDD" id="cd00170">
    <property type="entry name" value="SEC14"/>
    <property type="match status" value="1"/>
</dbReference>
<dbReference type="EMBL" id="HBKQ01045004">
    <property type="protein sequence ID" value="CAE2269353.1"/>
    <property type="molecule type" value="Transcribed_RNA"/>
</dbReference>
<dbReference type="PANTHER" id="PTHR10174:SF208">
    <property type="entry name" value="CRAL-TRIO DOMAIN-CONTAINING PROTEIN DDB_G0278031"/>
    <property type="match status" value="1"/>
</dbReference>
<dbReference type="SUPFAM" id="SSF52087">
    <property type="entry name" value="CRAL/TRIO domain"/>
    <property type="match status" value="1"/>
</dbReference>
<dbReference type="PRINTS" id="PR00180">
    <property type="entry name" value="CRETINALDHBP"/>
</dbReference>
<sequence>MSISPSEAESIATQAAGEMPMPSEPTVEQDAELRDAVANTNVESESPVPAGFMGKGLDMYGQIHPEETPELLSEGLMNLDKEIESLKPEEKVDLTRAIERCPGQVNDKEKLRFLRCEVFNAKLAAIRMARYWKRRVFIFGEDKAFLPLTISEALKDDEIGLEMGFFRVIPNVKDPSGRAVMFGDPSRLKNPSNNRMTIQRAIWYVMHAALEEESVQQKGVVMLLYPHNAKLAQVDRKLMKMNSESMKGCIPVRLSAFHVCNPPKFFSIVFPLLKLFLGDRLRKRIRVHSGDKEKVIDHLAHFGLTKDCIPSDLGGNIVLDNLGWLKERKDSGL</sequence>
<organism evidence="3">
    <name type="scientific">Odontella aurita</name>
    <dbReference type="NCBI Taxonomy" id="265563"/>
    <lineage>
        <taxon>Eukaryota</taxon>
        <taxon>Sar</taxon>
        <taxon>Stramenopiles</taxon>
        <taxon>Ochrophyta</taxon>
        <taxon>Bacillariophyta</taxon>
        <taxon>Mediophyceae</taxon>
        <taxon>Biddulphiophycidae</taxon>
        <taxon>Eupodiscales</taxon>
        <taxon>Odontellaceae</taxon>
        <taxon>Odontella</taxon>
    </lineage>
</organism>
<proteinExistence type="predicted"/>
<gene>
    <name evidence="3" type="ORF">OAUR00152_LOCUS31034</name>
</gene>
<name>A0A7S4JNL9_9STRA</name>